<dbReference type="GO" id="GO:0000287">
    <property type="term" value="F:magnesium ion binding"/>
    <property type="evidence" value="ECO:0007669"/>
    <property type="project" value="InterPro"/>
</dbReference>
<reference evidence="18 19" key="1">
    <citation type="submission" date="2015-09" db="EMBL/GenBank/DDBJ databases">
        <title>Draft genome sequence of Hydrogenibacillus schlegelii DSM 2000.</title>
        <authorList>
            <person name="Hemp J."/>
        </authorList>
    </citation>
    <scope>NUCLEOTIDE SEQUENCE [LARGE SCALE GENOMIC DNA]</scope>
    <source>
        <strain evidence="18 19">MA 48</strain>
    </source>
</reference>
<evidence type="ECO:0000256" key="5">
    <source>
        <dbReference type="ARBA" id="ARBA00011738"/>
    </source>
</evidence>
<feature type="binding site" evidence="14">
    <location>
        <begin position="279"/>
        <end position="291"/>
    </location>
    <ligand>
        <name>NAD(+)</name>
        <dbReference type="ChEBI" id="CHEBI:57540"/>
    </ligand>
</feature>
<keyword evidence="6 14" id="KW-0432">Leucine biosynthesis</keyword>
<feature type="binding site" evidence="14">
    <location>
        <position position="132"/>
    </location>
    <ligand>
        <name>substrate</name>
    </ligand>
</feature>
<keyword evidence="8 14" id="KW-0479">Metal-binding</keyword>
<evidence type="ECO:0000313" key="18">
    <source>
        <dbReference type="EMBL" id="OAR05379.1"/>
    </source>
</evidence>
<dbReference type="UniPathway" id="UPA00048">
    <property type="reaction ID" value="UER00072"/>
</dbReference>
<dbReference type="PANTHER" id="PTHR42979">
    <property type="entry name" value="3-ISOPROPYLMALATE DEHYDROGENASE"/>
    <property type="match status" value="1"/>
</dbReference>
<keyword evidence="14" id="KW-0963">Cytoplasm</keyword>
<dbReference type="InterPro" id="IPR024084">
    <property type="entry name" value="IsoPropMal-DH-like_dom"/>
</dbReference>
<sequence>MNRKIVLLPGDGIGPEVMGVARALIETLSDIAGARLELLEYPIGGAAVDAAGEPLPEATLRAALAADAVLLGAVGGPKWDDLPPERRPEAGLLALRKALDAYANLRPVRTIPALLDRSPLRDARPIDLLIVRELTGGLYFGTPRGITETGREREAVDTLRYTEGEIERIVRLAFRLAERRSGRLTSVDKANVLASSRLWRDVVERVRKDHPTVEVRHVLVDAMAMALVDRPWAFDVVVTENLFGDILSDLGGALVGSLGLLPSASLSEAGPHLYEPVHGSAPDIAGRDVANPTGMILSTAMMFELSLSLPDVARAIVAAVDDVYADGFRTADLTPADAPAGVRTVGTEAFGAAVIERAARRLKSKGVYA</sequence>
<evidence type="ECO:0000256" key="1">
    <source>
        <dbReference type="ARBA" id="ARBA00000624"/>
    </source>
</evidence>
<feature type="binding site" evidence="14">
    <location>
        <position position="106"/>
    </location>
    <ligand>
        <name>substrate</name>
    </ligand>
</feature>
<evidence type="ECO:0000256" key="2">
    <source>
        <dbReference type="ARBA" id="ARBA00001936"/>
    </source>
</evidence>
<dbReference type="GO" id="GO:0009098">
    <property type="term" value="P:L-leucine biosynthetic process"/>
    <property type="evidence" value="ECO:0007669"/>
    <property type="project" value="UniProtKB-UniRule"/>
</dbReference>
<feature type="binding site" evidence="14">
    <location>
        <begin position="76"/>
        <end position="89"/>
    </location>
    <ligand>
        <name>NAD(+)</name>
        <dbReference type="ChEBI" id="CHEBI:57540"/>
    </ligand>
</feature>
<comment type="cofactor">
    <cofactor evidence="2">
        <name>Mn(2+)</name>
        <dbReference type="ChEBI" id="CHEBI:29035"/>
    </cofactor>
</comment>
<keyword evidence="11 14" id="KW-0520">NAD</keyword>
<dbReference type="Proteomes" id="UP000748108">
    <property type="component" value="Unassembled WGS sequence"/>
</dbReference>
<dbReference type="GO" id="GO:0005829">
    <property type="term" value="C:cytosol"/>
    <property type="evidence" value="ECO:0007669"/>
    <property type="project" value="TreeGrafter"/>
</dbReference>
<dbReference type="GO" id="GO:0003862">
    <property type="term" value="F:3-isopropylmalate dehydrogenase activity"/>
    <property type="evidence" value="ECO:0007669"/>
    <property type="project" value="UniProtKB-UniRule"/>
</dbReference>
<reference evidence="17" key="2">
    <citation type="journal article" date="2021" name="Microbiology">
        <title>Metagenomic Analysis of the Microbial Community in the Underground Coal Fire Area (Kemerovo Region, Russia) Revealed Predominance of Thermophilic Members of the Phyla Deinococcus-thermus, Aquificae, and Firmicutes.</title>
        <authorList>
            <person name="Kadnikov V."/>
            <person name="Mardanov A.V."/>
            <person name="Beletsky A.V."/>
            <person name="Karnachuk O.V."/>
            <person name="Ravin N.V."/>
        </authorList>
    </citation>
    <scope>NUCLEOTIDE SEQUENCE</scope>
    <source>
        <strain evidence="17">RBS10-49</strain>
    </source>
</reference>
<evidence type="ECO:0000256" key="15">
    <source>
        <dbReference type="RuleBase" id="RU004445"/>
    </source>
</evidence>
<feature type="binding site" evidence="14">
    <location>
        <position position="96"/>
    </location>
    <ligand>
        <name>substrate</name>
    </ligand>
</feature>
<comment type="subunit">
    <text evidence="5 14 15">Homodimer.</text>
</comment>
<evidence type="ECO:0000256" key="14">
    <source>
        <dbReference type="HAMAP-Rule" id="MF_01033"/>
    </source>
</evidence>
<dbReference type="NCBIfam" id="TIGR00169">
    <property type="entry name" value="leuB"/>
    <property type="match status" value="1"/>
</dbReference>
<comment type="pathway">
    <text evidence="3 14 15">Amino-acid biosynthesis; L-leucine biosynthesis; L-leucine from 3-methyl-2-oxobutanoate: step 3/4.</text>
</comment>
<gene>
    <name evidence="14 17" type="primary">leuB</name>
    <name evidence="17" type="ORF">KM312_10455</name>
    <name evidence="18" type="ORF">SA87_10765</name>
</gene>
<proteinExistence type="inferred from homology"/>
<dbReference type="EMBL" id="JXBB01000001">
    <property type="protein sequence ID" value="OAR05379.1"/>
    <property type="molecule type" value="Genomic_DNA"/>
</dbReference>
<feature type="binding site" evidence="14">
    <location>
        <position position="221"/>
    </location>
    <ligand>
        <name>Mg(2+)</name>
        <dbReference type="ChEBI" id="CHEBI:18420"/>
    </ligand>
</feature>
<evidence type="ECO:0000256" key="9">
    <source>
        <dbReference type="ARBA" id="ARBA00022842"/>
    </source>
</evidence>
<evidence type="ECO:0000256" key="12">
    <source>
        <dbReference type="ARBA" id="ARBA00023211"/>
    </source>
</evidence>
<organism evidence="18 19">
    <name type="scientific">Hydrogenibacillus schlegelii</name>
    <name type="common">Bacillus schlegelii</name>
    <dbReference type="NCBI Taxonomy" id="1484"/>
    <lineage>
        <taxon>Bacteria</taxon>
        <taxon>Bacillati</taxon>
        <taxon>Bacillota</taxon>
        <taxon>Bacilli</taxon>
        <taxon>Bacillales</taxon>
        <taxon>Bacillales Family X. Incertae Sedis</taxon>
        <taxon>Hydrogenibacillus</taxon>
    </lineage>
</organism>
<feature type="site" description="Important for catalysis" evidence="14">
    <location>
        <position position="189"/>
    </location>
</feature>
<dbReference type="GO" id="GO:0051287">
    <property type="term" value="F:NAD binding"/>
    <property type="evidence" value="ECO:0007669"/>
    <property type="project" value="InterPro"/>
</dbReference>
<protein>
    <recommendedName>
        <fullName evidence="14">3-isopropylmalate dehydrogenase</fullName>
        <ecNumber evidence="14">1.1.1.85</ecNumber>
    </recommendedName>
    <alternativeName>
        <fullName evidence="14">3-IPM-DH</fullName>
    </alternativeName>
    <alternativeName>
        <fullName evidence="14">Beta-IPM dehydrogenase</fullName>
        <shortName evidence="14">IMDH</shortName>
    </alternativeName>
</protein>
<dbReference type="RefSeq" id="WP_066197306.1">
    <property type="nucleotide sequence ID" value="NZ_CBCSAS010000011.1"/>
</dbReference>
<name>A0A179IU00_HYDSH</name>
<dbReference type="PANTHER" id="PTHR42979:SF1">
    <property type="entry name" value="3-ISOPROPYLMALATE DEHYDROGENASE"/>
    <property type="match status" value="1"/>
</dbReference>
<keyword evidence="13 14" id="KW-0100">Branched-chain amino acid biosynthesis</keyword>
<evidence type="ECO:0000256" key="7">
    <source>
        <dbReference type="ARBA" id="ARBA00022605"/>
    </source>
</evidence>
<comment type="caution">
    <text evidence="18">The sequence shown here is derived from an EMBL/GenBank/DDBJ whole genome shotgun (WGS) entry which is preliminary data.</text>
</comment>
<feature type="domain" description="Isopropylmalate dehydrogenase-like" evidence="16">
    <location>
        <begin position="4"/>
        <end position="354"/>
    </location>
</feature>
<dbReference type="AlphaFoldDB" id="A0A179IU00"/>
<comment type="cofactor">
    <cofactor evidence="14 15">
        <name>Mg(2+)</name>
        <dbReference type="ChEBI" id="CHEBI:18420"/>
    </cofactor>
    <cofactor evidence="14 15">
        <name>Mn(2+)</name>
        <dbReference type="ChEBI" id="CHEBI:29035"/>
    </cofactor>
    <text evidence="14 15">Binds 1 Mg(2+) or Mn(2+) ion per subunit.</text>
</comment>
<evidence type="ECO:0000256" key="13">
    <source>
        <dbReference type="ARBA" id="ARBA00023304"/>
    </source>
</evidence>
<accession>A0A179IU00</accession>
<evidence type="ECO:0000259" key="16">
    <source>
        <dbReference type="SMART" id="SM01329"/>
    </source>
</evidence>
<dbReference type="PROSITE" id="PS00470">
    <property type="entry name" value="IDH_IMDH"/>
    <property type="match status" value="1"/>
</dbReference>
<dbReference type="EMBL" id="JAHHQF010000071">
    <property type="protein sequence ID" value="MBT9283042.1"/>
    <property type="molecule type" value="Genomic_DNA"/>
</dbReference>
<dbReference type="SMART" id="SM01329">
    <property type="entry name" value="Iso_dh"/>
    <property type="match status" value="1"/>
</dbReference>
<evidence type="ECO:0000256" key="8">
    <source>
        <dbReference type="ARBA" id="ARBA00022723"/>
    </source>
</evidence>
<dbReference type="OrthoDB" id="9806254at2"/>
<keyword evidence="7 14" id="KW-0028">Amino-acid biosynthesis</keyword>
<evidence type="ECO:0000256" key="4">
    <source>
        <dbReference type="ARBA" id="ARBA00008319"/>
    </source>
</evidence>
<feature type="binding site" evidence="14">
    <location>
        <position position="245"/>
    </location>
    <ligand>
        <name>Mg(2+)</name>
        <dbReference type="ChEBI" id="CHEBI:18420"/>
    </ligand>
</feature>
<feature type="binding site" evidence="14">
    <location>
        <position position="249"/>
    </location>
    <ligand>
        <name>Mg(2+)</name>
        <dbReference type="ChEBI" id="CHEBI:18420"/>
    </ligand>
</feature>
<comment type="function">
    <text evidence="14 15">Catalyzes the oxidation of 3-carboxy-2-hydroxy-4-methylpentanoate (3-isopropylmalate) to 3-carboxy-4-methyl-2-oxopentanoate. The product decarboxylates to 4-methyl-2 oxopentanoate.</text>
</comment>
<dbReference type="STRING" id="1484.SA87_10765"/>
<dbReference type="EC" id="1.1.1.85" evidence="14"/>
<comment type="similarity">
    <text evidence="4 14">Belongs to the isocitrate and isopropylmalate dehydrogenases family. LeuB type 1 subfamily.</text>
</comment>
<dbReference type="Gene3D" id="3.40.718.10">
    <property type="entry name" value="Isopropylmalate Dehydrogenase"/>
    <property type="match status" value="1"/>
</dbReference>
<dbReference type="InterPro" id="IPR004429">
    <property type="entry name" value="Isopropylmalate_DH"/>
</dbReference>
<dbReference type="SUPFAM" id="SSF53659">
    <property type="entry name" value="Isocitrate/Isopropylmalate dehydrogenase-like"/>
    <property type="match status" value="1"/>
</dbReference>
<evidence type="ECO:0000256" key="6">
    <source>
        <dbReference type="ARBA" id="ARBA00022430"/>
    </source>
</evidence>
<evidence type="ECO:0000313" key="17">
    <source>
        <dbReference type="EMBL" id="MBT9283042.1"/>
    </source>
</evidence>
<dbReference type="FunFam" id="3.40.718.10:FF:000006">
    <property type="entry name" value="3-isopropylmalate dehydrogenase"/>
    <property type="match status" value="1"/>
</dbReference>
<keyword evidence="12 14" id="KW-0464">Manganese</keyword>
<keyword evidence="19" id="KW-1185">Reference proteome</keyword>
<keyword evidence="10 14" id="KW-0560">Oxidoreductase</keyword>
<feature type="binding site" evidence="14">
    <location>
        <position position="221"/>
    </location>
    <ligand>
        <name>substrate</name>
    </ligand>
</feature>
<comment type="subcellular location">
    <subcellularLocation>
        <location evidence="14">Cytoplasm</location>
    </subcellularLocation>
</comment>
<dbReference type="InterPro" id="IPR019818">
    <property type="entry name" value="IsoCit/isopropylmalate_DH_CS"/>
</dbReference>
<feature type="site" description="Important for catalysis" evidence="14">
    <location>
        <position position="139"/>
    </location>
</feature>
<evidence type="ECO:0000256" key="10">
    <source>
        <dbReference type="ARBA" id="ARBA00023002"/>
    </source>
</evidence>
<evidence type="ECO:0000256" key="11">
    <source>
        <dbReference type="ARBA" id="ARBA00023027"/>
    </source>
</evidence>
<comment type="catalytic activity">
    <reaction evidence="1 14 15">
        <text>(2R,3S)-3-isopropylmalate + NAD(+) = 4-methyl-2-oxopentanoate + CO2 + NADH</text>
        <dbReference type="Rhea" id="RHEA:32271"/>
        <dbReference type="ChEBI" id="CHEBI:16526"/>
        <dbReference type="ChEBI" id="CHEBI:17865"/>
        <dbReference type="ChEBI" id="CHEBI:35121"/>
        <dbReference type="ChEBI" id="CHEBI:57540"/>
        <dbReference type="ChEBI" id="CHEBI:57945"/>
        <dbReference type="EC" id="1.1.1.85"/>
    </reaction>
</comment>
<dbReference type="Pfam" id="PF00180">
    <property type="entry name" value="Iso_dh"/>
    <property type="match status" value="1"/>
</dbReference>
<evidence type="ECO:0000313" key="19">
    <source>
        <dbReference type="Proteomes" id="UP000243024"/>
    </source>
</evidence>
<keyword evidence="9 14" id="KW-0460">Magnesium</keyword>
<evidence type="ECO:0000256" key="3">
    <source>
        <dbReference type="ARBA" id="ARBA00004762"/>
    </source>
</evidence>
<dbReference type="Proteomes" id="UP000243024">
    <property type="component" value="Unassembled WGS sequence"/>
</dbReference>
<dbReference type="HAMAP" id="MF_01033">
    <property type="entry name" value="LeuB_type1"/>
    <property type="match status" value="1"/>
</dbReference>